<dbReference type="EMBL" id="CP034248">
    <property type="protein sequence ID" value="AZK47125.1"/>
    <property type="molecule type" value="Genomic_DNA"/>
</dbReference>
<reference evidence="1 2" key="1">
    <citation type="submission" date="2018-11" db="EMBL/GenBank/DDBJ databases">
        <title>Genome sequencing of Paenibacillus lentus DSM25539(T).</title>
        <authorList>
            <person name="Kook J.-K."/>
            <person name="Park S.-N."/>
            <person name="Lim Y.K."/>
        </authorList>
    </citation>
    <scope>NUCLEOTIDE SEQUENCE [LARGE SCALE GENOMIC DNA]</scope>
    <source>
        <strain evidence="1 2">DSM 25539</strain>
    </source>
</reference>
<name>A0A3Q8S542_9BACL</name>
<evidence type="ECO:0000313" key="2">
    <source>
        <dbReference type="Proteomes" id="UP000273145"/>
    </source>
</evidence>
<organism evidence="1 2">
    <name type="scientific">Paenibacillus lentus</name>
    <dbReference type="NCBI Taxonomy" id="1338368"/>
    <lineage>
        <taxon>Bacteria</taxon>
        <taxon>Bacillati</taxon>
        <taxon>Bacillota</taxon>
        <taxon>Bacilli</taxon>
        <taxon>Bacillales</taxon>
        <taxon>Paenibacillaceae</taxon>
        <taxon>Paenibacillus</taxon>
    </lineage>
</organism>
<protein>
    <submittedName>
        <fullName evidence="1">Uncharacterized protein</fullName>
    </submittedName>
</protein>
<gene>
    <name evidence="1" type="ORF">EIM92_13950</name>
</gene>
<dbReference type="AlphaFoldDB" id="A0A3Q8S542"/>
<sequence>MTHEEDIHLALLANEPVFVTDIGYIRSPKLRDVIKLGYSSYMESLSSLLFDKSRVSGLGKVPESAFVLACYFFMQNDHFRNSFSNGIRLLLQKEIELVDAEEAPYFHLGDGMTLHEGNFQRFQEIVKIANKAELANDKEEYNPGNSKAKEMIEKLMKGKVNKPAKKPVMNLHSIISGLSWKSTSGINIHNIFELSIYQFYDGYYRLENIDHYNRVVTGIYTGNIDAKKINMQEINWTKIIY</sequence>
<dbReference type="Proteomes" id="UP000273145">
    <property type="component" value="Chromosome"/>
</dbReference>
<keyword evidence="2" id="KW-1185">Reference proteome</keyword>
<dbReference type="RefSeq" id="WP_125083163.1">
    <property type="nucleotide sequence ID" value="NZ_CP034248.1"/>
</dbReference>
<dbReference type="OrthoDB" id="2568468at2"/>
<proteinExistence type="predicted"/>
<dbReference type="KEGG" id="plen:EIM92_13950"/>
<accession>A0A3Q8S542</accession>
<evidence type="ECO:0000313" key="1">
    <source>
        <dbReference type="EMBL" id="AZK47125.1"/>
    </source>
</evidence>